<dbReference type="RefSeq" id="WP_170076208.1">
    <property type="nucleotide sequence ID" value="NZ_PVEP01000006.1"/>
</dbReference>
<keyword evidence="2" id="KW-1185">Reference proteome</keyword>
<organism evidence="1 2">
    <name type="scientific">Albidovulum denitrificans</name>
    <dbReference type="NCBI Taxonomy" id="404881"/>
    <lineage>
        <taxon>Bacteria</taxon>
        <taxon>Pseudomonadati</taxon>
        <taxon>Pseudomonadota</taxon>
        <taxon>Alphaproteobacteria</taxon>
        <taxon>Rhodobacterales</taxon>
        <taxon>Paracoccaceae</taxon>
        <taxon>Albidovulum</taxon>
    </lineage>
</organism>
<accession>A0A2S8S5F8</accession>
<comment type="caution">
    <text evidence="1">The sequence shown here is derived from an EMBL/GenBank/DDBJ whole genome shotgun (WGS) entry which is preliminary data.</text>
</comment>
<dbReference type="InterPro" id="IPR016039">
    <property type="entry name" value="Thiolase-like"/>
</dbReference>
<sequence>MTVQFDPGRLIWDCFGGLEVPEPAWEGDRDYWEGFNKAFFAANGMDYDPARDSNVAVWIRSEDRASFSDMVAALAPRLAGAEDADLVLLAHWLPDLHMGTSVTNYAMHRLGLTEALGFAISDRGLSAPLFAFDYAARVLQQGRRRKVLLMVMDQRTMLYRDPAIEALAPANVAALMVLDGKAPDGMTYRGYARRVVAEKAGLAAALAEIRAELGLPETTTVIGPNAVAPDVAIDPSLVCAAPFIALARLETSPAAALLATWHQGSLCAIGFQREGIRDAA</sequence>
<evidence type="ECO:0000313" key="2">
    <source>
        <dbReference type="Proteomes" id="UP000238338"/>
    </source>
</evidence>
<gene>
    <name evidence="1" type="ORF">LX70_02936</name>
</gene>
<protein>
    <submittedName>
        <fullName evidence="1">Uncharacterized protein</fullName>
    </submittedName>
</protein>
<dbReference type="Proteomes" id="UP000238338">
    <property type="component" value="Unassembled WGS sequence"/>
</dbReference>
<proteinExistence type="predicted"/>
<dbReference type="AlphaFoldDB" id="A0A2S8S5F8"/>
<name>A0A2S8S5F8_9RHOB</name>
<evidence type="ECO:0000313" key="1">
    <source>
        <dbReference type="EMBL" id="PQV56051.1"/>
    </source>
</evidence>
<reference evidence="1 2" key="1">
    <citation type="submission" date="2018-02" db="EMBL/GenBank/DDBJ databases">
        <title>Genomic Encyclopedia of Archaeal and Bacterial Type Strains, Phase II (KMG-II): from individual species to whole genera.</title>
        <authorList>
            <person name="Goeker M."/>
        </authorList>
    </citation>
    <scope>NUCLEOTIDE SEQUENCE [LARGE SCALE GENOMIC DNA]</scope>
    <source>
        <strain evidence="1 2">DSM 18921</strain>
    </source>
</reference>
<dbReference type="EMBL" id="PVEP01000006">
    <property type="protein sequence ID" value="PQV56051.1"/>
    <property type="molecule type" value="Genomic_DNA"/>
</dbReference>
<dbReference type="Gene3D" id="3.40.47.10">
    <property type="match status" value="1"/>
</dbReference>
<dbReference type="SUPFAM" id="SSF53901">
    <property type="entry name" value="Thiolase-like"/>
    <property type="match status" value="1"/>
</dbReference>
<dbReference type="GO" id="GO:0016746">
    <property type="term" value="F:acyltransferase activity"/>
    <property type="evidence" value="ECO:0007669"/>
    <property type="project" value="InterPro"/>
</dbReference>